<dbReference type="InParanoid" id="A0A1C7N4E5"/>
<name>A0A1C7N4E5_9FUNG</name>
<dbReference type="OrthoDB" id="2275636at2759"/>
<dbReference type="EMBL" id="LUGH01000651">
    <property type="protein sequence ID" value="OBZ83499.1"/>
    <property type="molecule type" value="Genomic_DNA"/>
</dbReference>
<proteinExistence type="predicted"/>
<dbReference type="AlphaFoldDB" id="A0A1C7N4E5"/>
<dbReference type="Proteomes" id="UP000093000">
    <property type="component" value="Unassembled WGS sequence"/>
</dbReference>
<gene>
    <name evidence="1" type="ORF">A0J61_08451</name>
</gene>
<organism evidence="1 2">
    <name type="scientific">Choanephora cucurbitarum</name>
    <dbReference type="NCBI Taxonomy" id="101091"/>
    <lineage>
        <taxon>Eukaryota</taxon>
        <taxon>Fungi</taxon>
        <taxon>Fungi incertae sedis</taxon>
        <taxon>Mucoromycota</taxon>
        <taxon>Mucoromycotina</taxon>
        <taxon>Mucoromycetes</taxon>
        <taxon>Mucorales</taxon>
        <taxon>Mucorineae</taxon>
        <taxon>Choanephoraceae</taxon>
        <taxon>Choanephoroideae</taxon>
        <taxon>Choanephora</taxon>
    </lineage>
</organism>
<evidence type="ECO:0000313" key="2">
    <source>
        <dbReference type="Proteomes" id="UP000093000"/>
    </source>
</evidence>
<protein>
    <submittedName>
        <fullName evidence="1">Uncharacterized protein</fullName>
    </submittedName>
</protein>
<keyword evidence="2" id="KW-1185">Reference proteome</keyword>
<comment type="caution">
    <text evidence="1">The sequence shown here is derived from an EMBL/GenBank/DDBJ whole genome shotgun (WGS) entry which is preliminary data.</text>
</comment>
<accession>A0A1C7N4E5</accession>
<evidence type="ECO:0000313" key="1">
    <source>
        <dbReference type="EMBL" id="OBZ83499.1"/>
    </source>
</evidence>
<reference evidence="1 2" key="1">
    <citation type="submission" date="2016-03" db="EMBL/GenBank/DDBJ databases">
        <title>Choanephora cucurbitarum.</title>
        <authorList>
            <person name="Min B."/>
            <person name="Park H."/>
            <person name="Park J.-H."/>
            <person name="Shin H.-D."/>
            <person name="Choi I.-G."/>
        </authorList>
    </citation>
    <scope>NUCLEOTIDE SEQUENCE [LARGE SCALE GENOMIC DNA]</scope>
    <source>
        <strain evidence="1 2">KUS-F28377</strain>
    </source>
</reference>
<sequence length="106" mass="11998">MVQNLRNRSIVDKVFVSKSSNANQPFDKRDINSTIIEGTDGTTKEIILVVLDYAGLTTNVEDRKEFLIDKLPITTNVEVYQTDLLLQGQKAINESDCRTRPVQRSL</sequence>